<evidence type="ECO:0000313" key="3">
    <source>
        <dbReference type="EMBL" id="CDS03523.1"/>
    </source>
</evidence>
<accession>A0A077WBK2</accession>
<name>A0A077WBK2_9FUNG</name>
<dbReference type="InterPro" id="IPR054498">
    <property type="entry name" value="2H-SAK"/>
</dbReference>
<protein>
    <recommendedName>
        <fullName evidence="2">Swiss Army Knife 2H phosphoesterase domain-containing protein</fullName>
    </recommendedName>
</protein>
<sequence>MGKRKRTARAKETTNPEQSESRKSQSMEDTPLALKAGYAYVSLEGTAIEAISQQEQPVDVIPPHYIQNRIRRDGHVWHHVTVINPRELPTALEAIGIEYDKKKKYHLVRALVDYLLREFGDANLWEPPEDLGLAYAEHDGTKAYYHVLHWPFGHRIRNRLGLGPAFFHVTIGFDDKDVHGTYKGPGTLLCLSHPSFYTKHHYERLAELAPSYNNDYDFIKALVKQGLATHNFRIAMSLGWTYLRGINTQTHTYL</sequence>
<dbReference type="Pfam" id="PF22547">
    <property type="entry name" value="2H-SAK"/>
    <property type="match status" value="1"/>
</dbReference>
<gene>
    <name evidence="3" type="ORF">LRAMOSA00925</name>
</gene>
<proteinExistence type="predicted"/>
<feature type="region of interest" description="Disordered" evidence="1">
    <location>
        <begin position="1"/>
        <end position="29"/>
    </location>
</feature>
<evidence type="ECO:0000259" key="2">
    <source>
        <dbReference type="Pfam" id="PF22547"/>
    </source>
</evidence>
<organism evidence="3">
    <name type="scientific">Lichtheimia ramosa</name>
    <dbReference type="NCBI Taxonomy" id="688394"/>
    <lineage>
        <taxon>Eukaryota</taxon>
        <taxon>Fungi</taxon>
        <taxon>Fungi incertae sedis</taxon>
        <taxon>Mucoromycota</taxon>
        <taxon>Mucoromycotina</taxon>
        <taxon>Mucoromycetes</taxon>
        <taxon>Mucorales</taxon>
        <taxon>Lichtheimiaceae</taxon>
        <taxon>Lichtheimia</taxon>
    </lineage>
</organism>
<dbReference type="AlphaFoldDB" id="A0A077WBK2"/>
<dbReference type="EMBL" id="LK023313">
    <property type="protein sequence ID" value="CDS03523.1"/>
    <property type="molecule type" value="Genomic_DNA"/>
</dbReference>
<feature type="compositionally biased region" description="Basic and acidic residues" evidence="1">
    <location>
        <begin position="9"/>
        <end position="26"/>
    </location>
</feature>
<feature type="domain" description="Swiss Army Knife 2H phosphoesterase" evidence="2">
    <location>
        <begin position="40"/>
        <end position="179"/>
    </location>
</feature>
<dbReference type="OrthoDB" id="19045at2759"/>
<reference evidence="3" key="1">
    <citation type="journal article" date="2014" name="Genome Announc.">
        <title>De novo whole-genome sequence and genome annotation of Lichtheimia ramosa.</title>
        <authorList>
            <person name="Linde J."/>
            <person name="Schwartze V."/>
            <person name="Binder U."/>
            <person name="Lass-Florl C."/>
            <person name="Voigt K."/>
            <person name="Horn F."/>
        </authorList>
    </citation>
    <scope>NUCLEOTIDE SEQUENCE</scope>
    <source>
        <strain evidence="3">JMRC FSU:6197</strain>
    </source>
</reference>
<evidence type="ECO:0000256" key="1">
    <source>
        <dbReference type="SAM" id="MobiDB-lite"/>
    </source>
</evidence>